<sequence length="733" mass="86154">MDGEQNKKIIIEDFEYKREYTKKTTIDGKTYIDGDNYRYWSRDIVVSALNPEQIVDIDDDIKSFAKETQDKFIQLFDARNNKITEGQVTFSYDATMSIMGQVKNPDKITVIPAKAGFGKSSYIYSFLSTLCKHIHSGAFTSFSKQGVIIVTDKIEALRQLEKDIYREKGNYHQDGKYGTKYTYILEAWNKNSFRDGICKNEAIEAYEYGMCSPMECPYYDKCKMSYQKQQQVYSPILLMTNARLKQYGERIDEYSTWIDSNKKEQIRDILIIDEKPIIIDNYRIDTNLFSTLKKTVEETKVNGADVIITKENLLNELHGIENEVLQLRNKVSEHRNCICCGTKESVFTDDFKERWQSIIGYKNIDLINAVEKMFNQGSLWCNADVPYFKTLGIKEFSYTGFKTYIFDATSELDPDYEDERFQFLNIEDYKNYENVTFHIYWAKEMNMSKTALDYRKNPWKNVAVAQWINNKFKDKTYVVTYKDNAKIVSQHLKNLGTIIFIDSDEERPVIPHFGDTKGSNEFKDAKNMVQIGWNKAPSDEYLAQCLSRNTVFEKLFEQQEDKAARTAAIFENQFGFFKEYDEANIYMWRKMAVEFEQEVFRTCVRDFSADNAVDIYIFKPDKKVISLIRQRFKKCHVINYNNVPEEFQQQKILGRQTSDGNDNKIQMFIKWLKDEWNGSKIGIADIKVKFEISDKYWGKLNSNPVVKDIKKKRKVKTMREGKGSSQCYYWYIK</sequence>
<dbReference type="AlphaFoldDB" id="A0A1E8F1K3"/>
<keyword evidence="2" id="KW-1185">Reference proteome</keyword>
<dbReference type="STRING" id="1121290.CLAOCE_03010"/>
<protein>
    <submittedName>
        <fullName evidence="1">Uncharacterized protein</fullName>
    </submittedName>
</protein>
<evidence type="ECO:0000313" key="1">
    <source>
        <dbReference type="EMBL" id="OFI07472.1"/>
    </source>
</evidence>
<accession>A0A1E8F1K3</accession>
<organism evidence="1 2">
    <name type="scientific">Clostridium acetireducens DSM 10703</name>
    <dbReference type="NCBI Taxonomy" id="1121290"/>
    <lineage>
        <taxon>Bacteria</taxon>
        <taxon>Bacillati</taxon>
        <taxon>Bacillota</taxon>
        <taxon>Clostridia</taxon>
        <taxon>Eubacteriales</taxon>
        <taxon>Clostridiaceae</taxon>
        <taxon>Clostridium</taxon>
    </lineage>
</organism>
<evidence type="ECO:0000313" key="2">
    <source>
        <dbReference type="Proteomes" id="UP000175744"/>
    </source>
</evidence>
<name>A0A1E8F1K3_9CLOT</name>
<dbReference type="RefSeq" id="WP_070109271.1">
    <property type="nucleotide sequence ID" value="NZ_LZFO01000003.1"/>
</dbReference>
<gene>
    <name evidence="1" type="ORF">CLOACE_03010</name>
</gene>
<dbReference type="Proteomes" id="UP000175744">
    <property type="component" value="Unassembled WGS sequence"/>
</dbReference>
<dbReference type="EMBL" id="LZFO01000003">
    <property type="protein sequence ID" value="OFI07472.1"/>
    <property type="molecule type" value="Genomic_DNA"/>
</dbReference>
<dbReference type="OrthoDB" id="1905276at2"/>
<proteinExistence type="predicted"/>
<comment type="caution">
    <text evidence="1">The sequence shown here is derived from an EMBL/GenBank/DDBJ whole genome shotgun (WGS) entry which is preliminary data.</text>
</comment>
<reference evidence="1 2" key="1">
    <citation type="submission" date="2016-06" db="EMBL/GenBank/DDBJ databases">
        <title>Genome sequence of Clostridium acetireducens DSM 10703.</title>
        <authorList>
            <person name="Poehlein A."/>
            <person name="Fluechter S."/>
            <person name="Duerre P."/>
            <person name="Daniel R."/>
        </authorList>
    </citation>
    <scope>NUCLEOTIDE SEQUENCE [LARGE SCALE GENOMIC DNA]</scope>
    <source>
        <strain evidence="1 2">DSM 10703</strain>
    </source>
</reference>